<dbReference type="AlphaFoldDB" id="A0A2Z7CT27"/>
<evidence type="ECO:0000313" key="2">
    <source>
        <dbReference type="EMBL" id="KZV50221.1"/>
    </source>
</evidence>
<organism evidence="2 3">
    <name type="scientific">Dorcoceras hygrometricum</name>
    <dbReference type="NCBI Taxonomy" id="472368"/>
    <lineage>
        <taxon>Eukaryota</taxon>
        <taxon>Viridiplantae</taxon>
        <taxon>Streptophyta</taxon>
        <taxon>Embryophyta</taxon>
        <taxon>Tracheophyta</taxon>
        <taxon>Spermatophyta</taxon>
        <taxon>Magnoliopsida</taxon>
        <taxon>eudicotyledons</taxon>
        <taxon>Gunneridae</taxon>
        <taxon>Pentapetalae</taxon>
        <taxon>asterids</taxon>
        <taxon>lamiids</taxon>
        <taxon>Lamiales</taxon>
        <taxon>Gesneriaceae</taxon>
        <taxon>Didymocarpoideae</taxon>
        <taxon>Trichosporeae</taxon>
        <taxon>Loxocarpinae</taxon>
        <taxon>Dorcoceras</taxon>
    </lineage>
</organism>
<feature type="compositionally biased region" description="Polar residues" evidence="1">
    <location>
        <begin position="93"/>
        <end position="103"/>
    </location>
</feature>
<evidence type="ECO:0000256" key="1">
    <source>
        <dbReference type="SAM" id="MobiDB-lite"/>
    </source>
</evidence>
<reference evidence="2 3" key="1">
    <citation type="journal article" date="2015" name="Proc. Natl. Acad. Sci. U.S.A.">
        <title>The resurrection genome of Boea hygrometrica: A blueprint for survival of dehydration.</title>
        <authorList>
            <person name="Xiao L."/>
            <person name="Yang G."/>
            <person name="Zhang L."/>
            <person name="Yang X."/>
            <person name="Zhao S."/>
            <person name="Ji Z."/>
            <person name="Zhou Q."/>
            <person name="Hu M."/>
            <person name="Wang Y."/>
            <person name="Chen M."/>
            <person name="Xu Y."/>
            <person name="Jin H."/>
            <person name="Xiao X."/>
            <person name="Hu G."/>
            <person name="Bao F."/>
            <person name="Hu Y."/>
            <person name="Wan P."/>
            <person name="Li L."/>
            <person name="Deng X."/>
            <person name="Kuang T."/>
            <person name="Xiang C."/>
            <person name="Zhu J.K."/>
            <person name="Oliver M.J."/>
            <person name="He Y."/>
        </authorList>
    </citation>
    <scope>NUCLEOTIDE SEQUENCE [LARGE SCALE GENOMIC DNA]</scope>
    <source>
        <strain evidence="3">cv. XS01</strain>
    </source>
</reference>
<proteinExistence type="predicted"/>
<evidence type="ECO:0000313" key="3">
    <source>
        <dbReference type="Proteomes" id="UP000250235"/>
    </source>
</evidence>
<accession>A0A2Z7CT27</accession>
<feature type="region of interest" description="Disordered" evidence="1">
    <location>
        <begin position="92"/>
        <end position="125"/>
    </location>
</feature>
<dbReference type="Proteomes" id="UP000250235">
    <property type="component" value="Unassembled WGS sequence"/>
</dbReference>
<gene>
    <name evidence="2" type="ORF">F511_03175</name>
</gene>
<dbReference type="EMBL" id="KQ992521">
    <property type="protein sequence ID" value="KZV50221.1"/>
    <property type="molecule type" value="Genomic_DNA"/>
</dbReference>
<name>A0A2Z7CT27_9LAMI</name>
<sequence>MSAKSFHGNKVAYPIARDVITPATATDLGGNLFPTRARNQAHAGFIFCLPAQPTRAQTSSRDDMTPAAATNLGGNLLPTRARDQAHTILCLPAQSTRAQTSGSRPILTKPPSRDHSSSSRITESLALNGEERSTTFWTLFPTCRML</sequence>
<keyword evidence="3" id="KW-1185">Reference proteome</keyword>
<protein>
    <submittedName>
        <fullName evidence="2">Chromatin structure-remodeling complex protein SYD-like</fullName>
    </submittedName>
</protein>